<dbReference type="CDD" id="cd04301">
    <property type="entry name" value="NAT_SF"/>
    <property type="match status" value="1"/>
</dbReference>
<protein>
    <submittedName>
        <fullName evidence="4">GNAT family N-acetyltransferase</fullName>
    </submittedName>
</protein>
<evidence type="ECO:0000256" key="1">
    <source>
        <dbReference type="ARBA" id="ARBA00022679"/>
    </source>
</evidence>
<dbReference type="PANTHER" id="PTHR43877">
    <property type="entry name" value="AMINOALKYLPHOSPHONATE N-ACETYLTRANSFERASE-RELATED-RELATED"/>
    <property type="match status" value="1"/>
</dbReference>
<dbReference type="EMBL" id="BAAATA010000007">
    <property type="protein sequence ID" value="GAA2481503.1"/>
    <property type="molecule type" value="Genomic_DNA"/>
</dbReference>
<reference evidence="5" key="1">
    <citation type="journal article" date="2019" name="Int. J. Syst. Evol. Microbiol.">
        <title>The Global Catalogue of Microorganisms (GCM) 10K type strain sequencing project: providing services to taxonomists for standard genome sequencing and annotation.</title>
        <authorList>
            <consortium name="The Broad Institute Genomics Platform"/>
            <consortium name="The Broad Institute Genome Sequencing Center for Infectious Disease"/>
            <person name="Wu L."/>
            <person name="Ma J."/>
        </authorList>
    </citation>
    <scope>NUCLEOTIDE SEQUENCE [LARGE SCALE GENOMIC DNA]</scope>
    <source>
        <strain evidence="5">JCM 6307</strain>
    </source>
</reference>
<dbReference type="SUPFAM" id="SSF55729">
    <property type="entry name" value="Acyl-CoA N-acyltransferases (Nat)"/>
    <property type="match status" value="1"/>
</dbReference>
<dbReference type="Proteomes" id="UP001501358">
    <property type="component" value="Unassembled WGS sequence"/>
</dbReference>
<dbReference type="InterPro" id="IPR016181">
    <property type="entry name" value="Acyl_CoA_acyltransferase"/>
</dbReference>
<organism evidence="4 5">
    <name type="scientific">Streptomyces thermolineatus</name>
    <dbReference type="NCBI Taxonomy" id="44033"/>
    <lineage>
        <taxon>Bacteria</taxon>
        <taxon>Bacillati</taxon>
        <taxon>Actinomycetota</taxon>
        <taxon>Actinomycetes</taxon>
        <taxon>Kitasatosporales</taxon>
        <taxon>Streptomycetaceae</taxon>
        <taxon>Streptomyces</taxon>
    </lineage>
</organism>
<dbReference type="InterPro" id="IPR000182">
    <property type="entry name" value="GNAT_dom"/>
</dbReference>
<evidence type="ECO:0000313" key="5">
    <source>
        <dbReference type="Proteomes" id="UP001501358"/>
    </source>
</evidence>
<feature type="domain" description="N-acetyltransferase" evidence="3">
    <location>
        <begin position="5"/>
        <end position="158"/>
    </location>
</feature>
<comment type="caution">
    <text evidence="4">The sequence shown here is derived from an EMBL/GenBank/DDBJ whole genome shotgun (WGS) entry which is preliminary data.</text>
</comment>
<gene>
    <name evidence="4" type="ORF">GCM10010406_17250</name>
</gene>
<dbReference type="InterPro" id="IPR050832">
    <property type="entry name" value="Bact_Acetyltransf"/>
</dbReference>
<keyword evidence="1" id="KW-0808">Transferase</keyword>
<evidence type="ECO:0000259" key="3">
    <source>
        <dbReference type="PROSITE" id="PS51186"/>
    </source>
</evidence>
<keyword evidence="2" id="KW-0012">Acyltransferase</keyword>
<accession>A0ABP5YI81</accession>
<dbReference type="Gene3D" id="3.40.630.30">
    <property type="match status" value="1"/>
</dbReference>
<name>A0ABP5YI81_9ACTN</name>
<evidence type="ECO:0000256" key="2">
    <source>
        <dbReference type="ARBA" id="ARBA00023315"/>
    </source>
</evidence>
<dbReference type="PROSITE" id="PS51186">
    <property type="entry name" value="GNAT"/>
    <property type="match status" value="1"/>
</dbReference>
<dbReference type="RefSeq" id="WP_344382520.1">
    <property type="nucleotide sequence ID" value="NZ_BAAATA010000007.1"/>
</dbReference>
<dbReference type="Pfam" id="PF00583">
    <property type="entry name" value="Acetyltransf_1"/>
    <property type="match status" value="1"/>
</dbReference>
<sequence>MGMSVSISAATADDAERIFQLQYLCHQSEAELYGDYGLPPLVQTLGELRGELAAGQVLVARLGEEVVGSVRAAVDDAGTARIHGLVVHPRMQRHGLGGRLVTAIEERLAAGGARRYRLAAGHRSEHTLRLCRGLGYEAVGTEEAGGRLRLVTLEKTVRAEPLAAAGA</sequence>
<keyword evidence="5" id="KW-1185">Reference proteome</keyword>
<proteinExistence type="predicted"/>
<evidence type="ECO:0000313" key="4">
    <source>
        <dbReference type="EMBL" id="GAA2481503.1"/>
    </source>
</evidence>